<dbReference type="InterPro" id="IPR000086">
    <property type="entry name" value="NUDIX_hydrolase_dom"/>
</dbReference>
<dbReference type="InterPro" id="IPR015797">
    <property type="entry name" value="NUDIX_hydrolase-like_dom_sf"/>
</dbReference>
<dbReference type="EMBL" id="CAJOBA010042739">
    <property type="protein sequence ID" value="CAF4138898.1"/>
    <property type="molecule type" value="Genomic_DNA"/>
</dbReference>
<evidence type="ECO:0000259" key="3">
    <source>
        <dbReference type="PROSITE" id="PS51462"/>
    </source>
</evidence>
<dbReference type="AlphaFoldDB" id="A0A815X575"/>
<comment type="caution">
    <text evidence="5">The sequence shown here is derived from an EMBL/GenBank/DDBJ whole genome shotgun (WGS) entry which is preliminary data.</text>
</comment>
<dbReference type="PROSITE" id="PS51462">
    <property type="entry name" value="NUDIX"/>
    <property type="match status" value="1"/>
</dbReference>
<dbReference type="EMBL" id="CAJNOK010021122">
    <property type="protein sequence ID" value="CAF1327370.1"/>
    <property type="molecule type" value="Genomic_DNA"/>
</dbReference>
<dbReference type="PROSITE" id="PS00893">
    <property type="entry name" value="NUDIX_BOX"/>
    <property type="match status" value="1"/>
</dbReference>
<sequence length="157" mass="18374">MFNTRSTGAGLIIFSRNGKQVVLVESNYADYNLGFPKGFIDKYETPKQAAIREANEETGLKIQELTFVPLQQPLVEYDPQGNNEYYVAGVIDNNINQIQFRYNPYEIRSTRWYSISDALQLQKLYPNRKQLLLHARQLYLKSKYRNKLLHGHQFIHS</sequence>
<dbReference type="PANTHER" id="PTHR43046">
    <property type="entry name" value="GDP-MANNOSE MANNOSYL HYDROLASE"/>
    <property type="match status" value="1"/>
</dbReference>
<dbReference type="InterPro" id="IPR020084">
    <property type="entry name" value="NUDIX_hydrolase_CS"/>
</dbReference>
<dbReference type="SUPFAM" id="SSF55811">
    <property type="entry name" value="Nudix"/>
    <property type="match status" value="1"/>
</dbReference>
<dbReference type="Pfam" id="PF00293">
    <property type="entry name" value="NUDIX"/>
    <property type="match status" value="1"/>
</dbReference>
<dbReference type="Proteomes" id="UP000681722">
    <property type="component" value="Unassembled WGS sequence"/>
</dbReference>
<keyword evidence="8" id="KW-1185">Reference proteome</keyword>
<dbReference type="PANTHER" id="PTHR43046:SF14">
    <property type="entry name" value="MUTT_NUDIX FAMILY PROTEIN"/>
    <property type="match status" value="1"/>
</dbReference>
<feature type="domain" description="Nudix hydrolase" evidence="3">
    <location>
        <begin position="4"/>
        <end position="135"/>
    </location>
</feature>
<comment type="cofactor">
    <cofactor evidence="1">
        <name>Mg(2+)</name>
        <dbReference type="ChEBI" id="CHEBI:18420"/>
    </cofactor>
</comment>
<evidence type="ECO:0000313" key="7">
    <source>
        <dbReference type="EMBL" id="CAF4414491.1"/>
    </source>
</evidence>
<dbReference type="OrthoDB" id="276276at2759"/>
<reference evidence="5" key="1">
    <citation type="submission" date="2021-02" db="EMBL/GenBank/DDBJ databases">
        <authorList>
            <person name="Nowell W R."/>
        </authorList>
    </citation>
    <scope>NUCLEOTIDE SEQUENCE</scope>
</reference>
<organism evidence="5 8">
    <name type="scientific">Didymodactylos carnosus</name>
    <dbReference type="NCBI Taxonomy" id="1234261"/>
    <lineage>
        <taxon>Eukaryota</taxon>
        <taxon>Metazoa</taxon>
        <taxon>Spiralia</taxon>
        <taxon>Gnathifera</taxon>
        <taxon>Rotifera</taxon>
        <taxon>Eurotatoria</taxon>
        <taxon>Bdelloidea</taxon>
        <taxon>Philodinida</taxon>
        <taxon>Philodinidae</taxon>
        <taxon>Didymodactylos</taxon>
    </lineage>
</organism>
<evidence type="ECO:0000313" key="6">
    <source>
        <dbReference type="EMBL" id="CAF4138898.1"/>
    </source>
</evidence>
<evidence type="ECO:0000313" key="5">
    <source>
        <dbReference type="EMBL" id="CAF1553347.1"/>
    </source>
</evidence>
<dbReference type="EMBL" id="CAJNOQ010027422">
    <property type="protein sequence ID" value="CAF1553347.1"/>
    <property type="molecule type" value="Genomic_DNA"/>
</dbReference>
<dbReference type="Proteomes" id="UP000677228">
    <property type="component" value="Unassembled WGS sequence"/>
</dbReference>
<name>A0A815X575_9BILA</name>
<evidence type="ECO:0000313" key="8">
    <source>
        <dbReference type="Proteomes" id="UP000663829"/>
    </source>
</evidence>
<accession>A0A815X575</accession>
<keyword evidence="2" id="KW-0378">Hydrolase</keyword>
<evidence type="ECO:0000256" key="2">
    <source>
        <dbReference type="ARBA" id="ARBA00022801"/>
    </source>
</evidence>
<evidence type="ECO:0000256" key="1">
    <source>
        <dbReference type="ARBA" id="ARBA00001946"/>
    </source>
</evidence>
<dbReference type="GO" id="GO:0016787">
    <property type="term" value="F:hydrolase activity"/>
    <property type="evidence" value="ECO:0007669"/>
    <property type="project" value="UniProtKB-KW"/>
</dbReference>
<evidence type="ECO:0000313" key="4">
    <source>
        <dbReference type="EMBL" id="CAF1327370.1"/>
    </source>
</evidence>
<protein>
    <recommendedName>
        <fullName evidence="3">Nudix hydrolase domain-containing protein</fullName>
    </recommendedName>
</protein>
<dbReference type="EMBL" id="CAJOBC010093115">
    <property type="protein sequence ID" value="CAF4414491.1"/>
    <property type="molecule type" value="Genomic_DNA"/>
</dbReference>
<dbReference type="Gene3D" id="3.90.79.10">
    <property type="entry name" value="Nucleoside Triphosphate Pyrophosphohydrolase"/>
    <property type="match status" value="1"/>
</dbReference>
<dbReference type="Proteomes" id="UP000682733">
    <property type="component" value="Unassembled WGS sequence"/>
</dbReference>
<dbReference type="Proteomes" id="UP000663829">
    <property type="component" value="Unassembled WGS sequence"/>
</dbReference>
<gene>
    <name evidence="5" type="ORF">GPM918_LOCUS39336</name>
    <name evidence="4" type="ORF">OVA965_LOCUS29724</name>
    <name evidence="7" type="ORF">SRO942_LOCUS40203</name>
    <name evidence="6" type="ORF">TMI583_LOCUS30512</name>
</gene>
<proteinExistence type="predicted"/>